<keyword evidence="3 4" id="KW-0443">Lipid metabolism</keyword>
<evidence type="ECO:0000256" key="2">
    <source>
        <dbReference type="ARBA" id="ARBA00022963"/>
    </source>
</evidence>
<evidence type="ECO:0000313" key="8">
    <source>
        <dbReference type="Proteomes" id="UP000016895"/>
    </source>
</evidence>
<dbReference type="GO" id="GO:0016042">
    <property type="term" value="P:lipid catabolic process"/>
    <property type="evidence" value="ECO:0007669"/>
    <property type="project" value="UniProtKB-UniRule"/>
</dbReference>
<keyword evidence="8" id="KW-1185">Reference proteome</keyword>
<protein>
    <submittedName>
        <fullName evidence="7">Putative outer membrane lysophospholipase patatin-like</fullName>
    </submittedName>
</protein>
<keyword evidence="5" id="KW-0732">Signal</keyword>
<dbReference type="GO" id="GO:0016787">
    <property type="term" value="F:hydrolase activity"/>
    <property type="evidence" value="ECO:0007669"/>
    <property type="project" value="UniProtKB-UniRule"/>
</dbReference>
<evidence type="ECO:0000313" key="7">
    <source>
        <dbReference type="EMBL" id="CCO58884.1"/>
    </source>
</evidence>
<organism evidence="7 8">
    <name type="scientific">Vibrio nigripulchritudo</name>
    <dbReference type="NCBI Taxonomy" id="28173"/>
    <lineage>
        <taxon>Bacteria</taxon>
        <taxon>Pseudomonadati</taxon>
        <taxon>Pseudomonadota</taxon>
        <taxon>Gammaproteobacteria</taxon>
        <taxon>Vibrionales</taxon>
        <taxon>Vibrionaceae</taxon>
        <taxon>Vibrio</taxon>
    </lineage>
</organism>
<sequence>MFHFWCKGIAAIILSAVLLTSQMALANSENETEKERPVIAVVLAGGGAKGAAHIGVLKALEEMHIPVDIITGTSMGAFVGGMYATGMSADEIESFIHTIDWSSGYRDRVNRDQLPVREKQYYDRYQIQTDLGLRFGDVTAPKGVVQGQNMHRILREAAGNIPPMYSFDELAVRYRAVATDIVKLEPVVLDSGYLTDAMMASMSVPGALPPFPMGEKLLVDGGVTNNMPVELAREMGADLIIAVDISTDYQSRHELKTFINVGDQLSNYMVQRSTHRQSKKLTDKDILLSPKVGDMSTTDFSRMPDAYELGYIAATESKEALQRFATSPLQYQAYINRKQDARRSIVYGDQLVVDEIEIINNSHYNDNVLKQFLSLEPGKRYTLDELETRVHSLYSLNRFEQVLYRYDQDDKGKTTLYVEVNEKEWGPNYVDFRFYLEDDFQNTSQYSIGLSVNFTDLNDKGAEIRTNLEMGSDKLIEAEWYSPIFNEQKLFTSASMTYVNENRQLPFDEDFLKEVTLAGSKDFLPINYVQFTAEAALGIAPSFNHEFKFGARYTVGDFSLSSLPKFGTQNFNRKGLFARYRYDTFDDMSFPAEGNLAHFELLASEDNIQEDQKETYTEDRVNEVTIQLGTAHSYQRHTLVGMAEYEVTRSRNATIPIMPKSLGGFLNLSGLSGNSLIGQNKIFGSLVYRYRWFDNDFGLFRSPVYLGASAEYGGVWSDPNLKISEAPMYVAGSVFAGVKSPIGPIILAYGQTEERFSSVYLIVGTAF</sequence>
<dbReference type="InterPro" id="IPR010827">
    <property type="entry name" value="BamA/TamA_POTRA"/>
</dbReference>
<dbReference type="AlphaFoldDB" id="U4K8A2"/>
<proteinExistence type="predicted"/>
<dbReference type="Proteomes" id="UP000016895">
    <property type="component" value="Chromosome 1"/>
</dbReference>
<feature type="short sequence motif" description="DGA/G" evidence="4">
    <location>
        <begin position="220"/>
        <end position="222"/>
    </location>
</feature>
<dbReference type="InterPro" id="IPR002641">
    <property type="entry name" value="PNPLA_dom"/>
</dbReference>
<dbReference type="Gene3D" id="3.40.1090.10">
    <property type="entry name" value="Cytosolic phospholipase A2 catalytic domain"/>
    <property type="match status" value="2"/>
</dbReference>
<evidence type="ECO:0000256" key="4">
    <source>
        <dbReference type="PROSITE-ProRule" id="PRU01161"/>
    </source>
</evidence>
<dbReference type="eggNOG" id="COG4775">
    <property type="taxonomic scope" value="Bacteria"/>
</dbReference>
<dbReference type="PROSITE" id="PS51635">
    <property type="entry name" value="PNPLA"/>
    <property type="match status" value="1"/>
</dbReference>
<name>U4K8A2_9VIBR</name>
<dbReference type="CDD" id="cd07205">
    <property type="entry name" value="Pat_PNPLA6_PNPLA7_NTE1_like"/>
    <property type="match status" value="1"/>
</dbReference>
<dbReference type="eggNOG" id="COG1752">
    <property type="taxonomic scope" value="Bacteria"/>
</dbReference>
<feature type="chain" id="PRO_5004650141" evidence="5">
    <location>
        <begin position="27"/>
        <end position="767"/>
    </location>
</feature>
<dbReference type="SUPFAM" id="SSF52151">
    <property type="entry name" value="FabD/lysophospholipase-like"/>
    <property type="match status" value="1"/>
</dbReference>
<dbReference type="InterPro" id="IPR050301">
    <property type="entry name" value="NTE"/>
</dbReference>
<keyword evidence="1 4" id="KW-0378">Hydrolase</keyword>
<dbReference type="EMBL" id="FO203526">
    <property type="protein sequence ID" value="CCO58884.1"/>
    <property type="molecule type" value="Genomic_DNA"/>
</dbReference>
<evidence type="ECO:0000259" key="6">
    <source>
        <dbReference type="PROSITE" id="PS51635"/>
    </source>
</evidence>
<feature type="active site" description="Proton acceptor" evidence="4">
    <location>
        <position position="220"/>
    </location>
</feature>
<dbReference type="KEGG" id="vni:VIBNI_A2843"/>
<dbReference type="PANTHER" id="PTHR14226">
    <property type="entry name" value="NEUROPATHY TARGET ESTERASE/SWISS CHEESE D.MELANOGASTER"/>
    <property type="match status" value="1"/>
</dbReference>
<dbReference type="STRING" id="28173.VIBNI_A2843"/>
<dbReference type="PATRIC" id="fig|1260221.3.peg.2709"/>
<dbReference type="Pfam" id="PF01734">
    <property type="entry name" value="Patatin"/>
    <property type="match status" value="1"/>
</dbReference>
<dbReference type="InterPro" id="IPR016035">
    <property type="entry name" value="Acyl_Trfase/lysoPLipase"/>
</dbReference>
<feature type="signal peptide" evidence="5">
    <location>
        <begin position="1"/>
        <end position="26"/>
    </location>
</feature>
<evidence type="ECO:0000256" key="3">
    <source>
        <dbReference type="ARBA" id="ARBA00023098"/>
    </source>
</evidence>
<dbReference type="Pfam" id="PF07244">
    <property type="entry name" value="POTRA"/>
    <property type="match status" value="1"/>
</dbReference>
<dbReference type="PANTHER" id="PTHR14226:SF29">
    <property type="entry name" value="NEUROPATHY TARGET ESTERASE SWS"/>
    <property type="match status" value="1"/>
</dbReference>
<reference evidence="7 8" key="1">
    <citation type="journal article" date="2013" name="ISME J.">
        <title>Comparative genomics of pathogenic lineages of Vibrio nigripulchritudo identifies virulence-associated traits.</title>
        <authorList>
            <person name="Goudenege D."/>
            <person name="Labreuche Y."/>
            <person name="Krin E."/>
            <person name="Ansquer D."/>
            <person name="Mangenot S."/>
            <person name="Calteau A."/>
            <person name="Medigue C."/>
            <person name="Mazel D."/>
            <person name="Polz M.F."/>
            <person name="Le Roux F."/>
        </authorList>
    </citation>
    <scope>NUCLEOTIDE SEQUENCE [LARGE SCALE GENOMIC DNA]</scope>
    <source>
        <strain evidence="8">SnF1</strain>
    </source>
</reference>
<evidence type="ECO:0000256" key="1">
    <source>
        <dbReference type="ARBA" id="ARBA00022801"/>
    </source>
</evidence>
<accession>U4K8A2</accession>
<dbReference type="GO" id="GO:0019867">
    <property type="term" value="C:outer membrane"/>
    <property type="evidence" value="ECO:0007669"/>
    <property type="project" value="InterPro"/>
</dbReference>
<feature type="domain" description="PNPLA" evidence="6">
    <location>
        <begin position="41"/>
        <end position="233"/>
    </location>
</feature>
<dbReference type="OrthoDB" id="5290098at2"/>
<feature type="short sequence motif" description="GXGXXG" evidence="4">
    <location>
        <begin position="45"/>
        <end position="50"/>
    </location>
</feature>
<dbReference type="Gene3D" id="3.10.20.310">
    <property type="entry name" value="membrane protein fhac"/>
    <property type="match status" value="1"/>
</dbReference>
<gene>
    <name evidence="7" type="ORF">VIBNI_A2843</name>
</gene>
<feature type="short sequence motif" description="GXSXG" evidence="4">
    <location>
        <begin position="72"/>
        <end position="76"/>
    </location>
</feature>
<keyword evidence="2 4" id="KW-0442">Lipid degradation</keyword>
<feature type="active site" description="Nucleophile" evidence="4">
    <location>
        <position position="74"/>
    </location>
</feature>
<evidence type="ECO:0000256" key="5">
    <source>
        <dbReference type="SAM" id="SignalP"/>
    </source>
</evidence>